<evidence type="ECO:0000256" key="2">
    <source>
        <dbReference type="ARBA" id="ARBA00023054"/>
    </source>
</evidence>
<accession>A0A2A5B7Y1</accession>
<dbReference type="InterPro" id="IPR058647">
    <property type="entry name" value="BSH_CzcB-like"/>
</dbReference>
<dbReference type="PANTHER" id="PTHR32347:SF23">
    <property type="entry name" value="BLL5650 PROTEIN"/>
    <property type="match status" value="1"/>
</dbReference>
<comment type="caution">
    <text evidence="6">The sequence shown here is derived from an EMBL/GenBank/DDBJ whole genome shotgun (WGS) entry which is preliminary data.</text>
</comment>
<evidence type="ECO:0000256" key="1">
    <source>
        <dbReference type="ARBA" id="ARBA00004196"/>
    </source>
</evidence>
<sequence length="438" mass="49156">MNNLNINELEKWHDCCYRNCVDIVKTPKQIPLYRRYWYAPLLVTVVIATTLIASKYRNVSYLASSDSLLIDAVVAGDLSVSVRGYGQLASRDVHWIGAETRGRVSRILTKPGDQVTAGDVLVELVNPQLLQDLKDAELEFAARKADVRASQVARETQQLDLKTEAANAEIDHQTAKMDLDAKTDLMSKGMQIISRLDYESTQLSVQKFKQRWEMQLQRVVQSREAMLATQEAEQARLSQTENELQKVLDQVDNLKVRARVEGIVQEMNLELGQQISRGENITRIARPDQLVAEVQIQELQVNDIQIGMLAKVDTRTSEIDGVVSRIDPTVIDGSVLVEIELLGVLPQEVRPDLNIEANINVAHVADTISVRRPVFARPNTTATVYRLNESGDIAERISVRYGEASTNFIEVLEGLGVGDRIIVSDPDSFNTHDRIFIR</sequence>
<feature type="domain" description="CzcB-like barrel-sandwich hybrid" evidence="5">
    <location>
        <begin position="96"/>
        <end position="285"/>
    </location>
</feature>
<evidence type="ECO:0000256" key="3">
    <source>
        <dbReference type="SAM" id="Coils"/>
    </source>
</evidence>
<feature type="coiled-coil region" evidence="3">
    <location>
        <begin position="230"/>
        <end position="257"/>
    </location>
</feature>
<evidence type="ECO:0000256" key="4">
    <source>
        <dbReference type="SAM" id="Phobius"/>
    </source>
</evidence>
<proteinExistence type="predicted"/>
<feature type="transmembrane region" description="Helical" evidence="4">
    <location>
        <begin position="36"/>
        <end position="54"/>
    </location>
</feature>
<dbReference type="EMBL" id="NVVJ01000006">
    <property type="protein sequence ID" value="PCJ27470.1"/>
    <property type="molecule type" value="Genomic_DNA"/>
</dbReference>
<dbReference type="Pfam" id="PF25973">
    <property type="entry name" value="BSH_CzcB"/>
    <property type="match status" value="1"/>
</dbReference>
<name>A0A2A5B7Y1_9GAMM</name>
<protein>
    <submittedName>
        <fullName evidence="6">RND transporter</fullName>
    </submittedName>
</protein>
<keyword evidence="4" id="KW-1133">Transmembrane helix</keyword>
<organism evidence="6 7">
    <name type="scientific">SAR86 cluster bacterium</name>
    <dbReference type="NCBI Taxonomy" id="2030880"/>
    <lineage>
        <taxon>Bacteria</taxon>
        <taxon>Pseudomonadati</taxon>
        <taxon>Pseudomonadota</taxon>
        <taxon>Gammaproteobacteria</taxon>
        <taxon>SAR86 cluster</taxon>
    </lineage>
</organism>
<dbReference type="AlphaFoldDB" id="A0A2A5B7Y1"/>
<keyword evidence="4" id="KW-0472">Membrane</keyword>
<dbReference type="Proteomes" id="UP000218327">
    <property type="component" value="Unassembled WGS sequence"/>
</dbReference>
<reference evidence="7" key="1">
    <citation type="submission" date="2017-08" db="EMBL/GenBank/DDBJ databases">
        <title>A dynamic microbial community with high functional redundancy inhabits the cold, oxic subseafloor aquifer.</title>
        <authorList>
            <person name="Tully B.J."/>
            <person name="Wheat C.G."/>
            <person name="Glazer B.T."/>
            <person name="Huber J.A."/>
        </authorList>
    </citation>
    <scope>NUCLEOTIDE SEQUENCE [LARGE SCALE GENOMIC DNA]</scope>
</reference>
<keyword evidence="2 3" id="KW-0175">Coiled coil</keyword>
<comment type="subcellular location">
    <subcellularLocation>
        <location evidence="1">Cell envelope</location>
    </subcellularLocation>
</comment>
<gene>
    <name evidence="6" type="ORF">COA96_02935</name>
</gene>
<dbReference type="Gene3D" id="2.40.50.100">
    <property type="match status" value="1"/>
</dbReference>
<evidence type="ECO:0000313" key="7">
    <source>
        <dbReference type="Proteomes" id="UP000218327"/>
    </source>
</evidence>
<keyword evidence="4" id="KW-0812">Transmembrane</keyword>
<dbReference type="GO" id="GO:0030313">
    <property type="term" value="C:cell envelope"/>
    <property type="evidence" value="ECO:0007669"/>
    <property type="project" value="UniProtKB-SubCell"/>
</dbReference>
<dbReference type="Gene3D" id="1.10.287.470">
    <property type="entry name" value="Helix hairpin bin"/>
    <property type="match status" value="1"/>
</dbReference>
<evidence type="ECO:0000259" key="5">
    <source>
        <dbReference type="Pfam" id="PF25973"/>
    </source>
</evidence>
<evidence type="ECO:0000313" key="6">
    <source>
        <dbReference type="EMBL" id="PCJ27470.1"/>
    </source>
</evidence>
<dbReference type="Gene3D" id="2.40.420.20">
    <property type="match status" value="1"/>
</dbReference>
<dbReference type="InterPro" id="IPR050465">
    <property type="entry name" value="UPF0194_transport"/>
</dbReference>
<dbReference type="Gene3D" id="2.40.30.170">
    <property type="match status" value="1"/>
</dbReference>
<dbReference type="PANTHER" id="PTHR32347">
    <property type="entry name" value="EFFLUX SYSTEM COMPONENT YKNX-RELATED"/>
    <property type="match status" value="1"/>
</dbReference>